<dbReference type="Pfam" id="PF08876">
    <property type="entry name" value="DUF1836"/>
    <property type="match status" value="1"/>
</dbReference>
<organism evidence="1 2">
    <name type="scientific">Lacticaseibacillus saniviri JCM 17471 = DSM 24301</name>
    <dbReference type="NCBI Taxonomy" id="1293598"/>
    <lineage>
        <taxon>Bacteria</taxon>
        <taxon>Bacillati</taxon>
        <taxon>Bacillota</taxon>
        <taxon>Bacilli</taxon>
        <taxon>Lactobacillales</taxon>
        <taxon>Lactobacillaceae</taxon>
        <taxon>Lacticaseibacillus</taxon>
    </lineage>
</organism>
<reference evidence="1 2" key="1">
    <citation type="journal article" date="2015" name="Genome Announc.">
        <title>Expanding the biotechnology potential of lactobacilli through comparative genomics of 213 strains and associated genera.</title>
        <authorList>
            <person name="Sun Z."/>
            <person name="Harris H.M."/>
            <person name="McCann A."/>
            <person name="Guo C."/>
            <person name="Argimon S."/>
            <person name="Zhang W."/>
            <person name="Yang X."/>
            <person name="Jeffery I.B."/>
            <person name="Cooney J.C."/>
            <person name="Kagawa T.F."/>
            <person name="Liu W."/>
            <person name="Song Y."/>
            <person name="Salvetti E."/>
            <person name="Wrobel A."/>
            <person name="Rasinkangas P."/>
            <person name="Parkhill J."/>
            <person name="Rea M.C."/>
            <person name="O'Sullivan O."/>
            <person name="Ritari J."/>
            <person name="Douillard F.P."/>
            <person name="Paul Ross R."/>
            <person name="Yang R."/>
            <person name="Briner A.E."/>
            <person name="Felis G.E."/>
            <person name="de Vos W.M."/>
            <person name="Barrangou R."/>
            <person name="Klaenhammer T.R."/>
            <person name="Caufield P.W."/>
            <person name="Cui Y."/>
            <person name="Zhang H."/>
            <person name="O'Toole P.W."/>
        </authorList>
    </citation>
    <scope>NUCLEOTIDE SEQUENCE [LARGE SCALE GENOMIC DNA]</scope>
    <source>
        <strain evidence="1 2">DSM 24301</strain>
    </source>
</reference>
<dbReference type="InterPro" id="IPR014975">
    <property type="entry name" value="DUF1836"/>
</dbReference>
<dbReference type="PATRIC" id="fig|1293598.4.peg.1499"/>
<dbReference type="OrthoDB" id="3191472at2"/>
<dbReference type="PANTHER" id="PTHR40056">
    <property type="entry name" value="HYPOTHETICAL CYTOSOLIC PROTEIN"/>
    <property type="match status" value="1"/>
</dbReference>
<protein>
    <submittedName>
        <fullName evidence="1">BS ykrK family protein</fullName>
    </submittedName>
</protein>
<name>A0A0R2MXF4_9LACO</name>
<dbReference type="AlphaFoldDB" id="A0A0R2MXF4"/>
<dbReference type="RefSeq" id="WP_054776471.1">
    <property type="nucleotide sequence ID" value="NZ_BBBX01000001.1"/>
</dbReference>
<accession>A0A0R2MXF4</accession>
<evidence type="ECO:0000313" key="1">
    <source>
        <dbReference type="EMBL" id="KRO18303.1"/>
    </source>
</evidence>
<keyword evidence="2" id="KW-1185">Reference proteome</keyword>
<comment type="caution">
    <text evidence="1">The sequence shown here is derived from an EMBL/GenBank/DDBJ whole genome shotgun (WGS) entry which is preliminary data.</text>
</comment>
<gene>
    <name evidence="1" type="ORF">IV56_GL001434</name>
</gene>
<proteinExistence type="predicted"/>
<dbReference type="PANTHER" id="PTHR40056:SF1">
    <property type="entry name" value="DUF1836 DOMAIN-CONTAINING PROTEIN"/>
    <property type="match status" value="1"/>
</dbReference>
<dbReference type="EMBL" id="JQCE01000005">
    <property type="protein sequence ID" value="KRO18303.1"/>
    <property type="molecule type" value="Genomic_DNA"/>
</dbReference>
<sequence length="183" mass="20343">MAQAEPFSAYLDRLQQARLPRWTDLPQFDLYMDQVVQYINEIITPLGLDELTATMVNNYVKKGVIAPPIKKKYHKAQIANILIIAMLKPVFALDTIASGISYQLIDRPNNQAYDTFILAFIGAVQQVNNDFSGEVTINKVNRADTANIQNAMVSLAINAVLEKLLVEMMTSQVAEPTGKKAGK</sequence>
<dbReference type="Proteomes" id="UP000050969">
    <property type="component" value="Unassembled WGS sequence"/>
</dbReference>
<evidence type="ECO:0000313" key="2">
    <source>
        <dbReference type="Proteomes" id="UP000050969"/>
    </source>
</evidence>
<dbReference type="STRING" id="1293598.IV56_GL001434"/>